<evidence type="ECO:0000256" key="1">
    <source>
        <dbReference type="SAM" id="MobiDB-lite"/>
    </source>
</evidence>
<dbReference type="EMBL" id="GBXM01036141">
    <property type="protein sequence ID" value="JAH72436.1"/>
    <property type="molecule type" value="Transcribed_RNA"/>
</dbReference>
<proteinExistence type="predicted"/>
<accession>A0A0E9V375</accession>
<evidence type="ECO:0000313" key="2">
    <source>
        <dbReference type="EMBL" id="JAH72436.1"/>
    </source>
</evidence>
<feature type="region of interest" description="Disordered" evidence="1">
    <location>
        <begin position="32"/>
        <end position="53"/>
    </location>
</feature>
<protein>
    <submittedName>
        <fullName evidence="2">Uncharacterized protein</fullName>
    </submittedName>
</protein>
<sequence>MCCCCRLMTTLLRHPLTEYSSLITPPYGSRALSNPHESQVTDQGCGPRSGNVRVDPFTPTANVVLLESLLW</sequence>
<reference evidence="2" key="1">
    <citation type="submission" date="2014-11" db="EMBL/GenBank/DDBJ databases">
        <authorList>
            <person name="Amaro Gonzalez C."/>
        </authorList>
    </citation>
    <scope>NUCLEOTIDE SEQUENCE</scope>
</reference>
<feature type="compositionally biased region" description="Polar residues" evidence="1">
    <location>
        <begin position="32"/>
        <end position="42"/>
    </location>
</feature>
<organism evidence="2">
    <name type="scientific">Anguilla anguilla</name>
    <name type="common">European freshwater eel</name>
    <name type="synonym">Muraena anguilla</name>
    <dbReference type="NCBI Taxonomy" id="7936"/>
    <lineage>
        <taxon>Eukaryota</taxon>
        <taxon>Metazoa</taxon>
        <taxon>Chordata</taxon>
        <taxon>Craniata</taxon>
        <taxon>Vertebrata</taxon>
        <taxon>Euteleostomi</taxon>
        <taxon>Actinopterygii</taxon>
        <taxon>Neopterygii</taxon>
        <taxon>Teleostei</taxon>
        <taxon>Anguilliformes</taxon>
        <taxon>Anguillidae</taxon>
        <taxon>Anguilla</taxon>
    </lineage>
</organism>
<name>A0A0E9V375_ANGAN</name>
<reference evidence="2" key="2">
    <citation type="journal article" date="2015" name="Fish Shellfish Immunol.">
        <title>Early steps in the European eel (Anguilla anguilla)-Vibrio vulnificus interaction in the gills: Role of the RtxA13 toxin.</title>
        <authorList>
            <person name="Callol A."/>
            <person name="Pajuelo D."/>
            <person name="Ebbesson L."/>
            <person name="Teles M."/>
            <person name="MacKenzie S."/>
            <person name="Amaro C."/>
        </authorList>
    </citation>
    <scope>NUCLEOTIDE SEQUENCE</scope>
</reference>
<dbReference type="AlphaFoldDB" id="A0A0E9V375"/>